<gene>
    <name evidence="2" type="ORF">FLAT13_04152</name>
</gene>
<evidence type="ECO:0000259" key="1">
    <source>
        <dbReference type="Pfam" id="PF09828"/>
    </source>
</evidence>
<accession>A0A6V6Z972</accession>
<sequence length="44" mass="5374">MKWITRERPKIDRLACPWLIQKFVDSEAEFFYVPFDNVIEEAKN</sequence>
<reference evidence="2 3" key="1">
    <citation type="submission" date="2020-06" db="EMBL/GenBank/DDBJ databases">
        <authorList>
            <person name="Criscuolo A."/>
        </authorList>
    </citation>
    <scope>NUCLEOTIDE SEQUENCE [LARGE SCALE GENOMIC DNA]</scope>
    <source>
        <strain evidence="3">CIP 111411</strain>
    </source>
</reference>
<comment type="caution">
    <text evidence="2">The sequence shown here is derived from an EMBL/GenBank/DDBJ whole genome shotgun (WGS) entry which is preliminary data.</text>
</comment>
<evidence type="ECO:0000313" key="2">
    <source>
        <dbReference type="EMBL" id="CAD0007984.1"/>
    </source>
</evidence>
<dbReference type="EMBL" id="CAIJDP010000084">
    <property type="protein sequence ID" value="CAD0007984.1"/>
    <property type="molecule type" value="Genomic_DNA"/>
</dbReference>
<proteinExistence type="predicted"/>
<feature type="domain" description="ChrB C-terminal" evidence="1">
    <location>
        <begin position="3"/>
        <end position="39"/>
    </location>
</feature>
<dbReference type="InterPro" id="IPR018634">
    <property type="entry name" value="ChrB_C"/>
</dbReference>
<organism evidence="2 3">
    <name type="scientific">Flavobacterium salmonis</name>
    <dbReference type="NCBI Taxonomy" id="2654844"/>
    <lineage>
        <taxon>Bacteria</taxon>
        <taxon>Pseudomonadati</taxon>
        <taxon>Bacteroidota</taxon>
        <taxon>Flavobacteriia</taxon>
        <taxon>Flavobacteriales</taxon>
        <taxon>Flavobacteriaceae</taxon>
        <taxon>Flavobacterium</taxon>
    </lineage>
</organism>
<protein>
    <recommendedName>
        <fullName evidence="1">ChrB C-terminal domain-containing protein</fullName>
    </recommendedName>
</protein>
<dbReference type="Proteomes" id="UP000530060">
    <property type="component" value="Unassembled WGS sequence"/>
</dbReference>
<dbReference type="RefSeq" id="WP_262891037.1">
    <property type="nucleotide sequence ID" value="NZ_CAIJDP010000084.1"/>
</dbReference>
<dbReference type="Pfam" id="PF09828">
    <property type="entry name" value="ChrB_C"/>
    <property type="match status" value="1"/>
</dbReference>
<keyword evidence="3" id="KW-1185">Reference proteome</keyword>
<evidence type="ECO:0000313" key="3">
    <source>
        <dbReference type="Proteomes" id="UP000530060"/>
    </source>
</evidence>
<name>A0A6V6Z972_9FLAO</name>
<dbReference type="AlphaFoldDB" id="A0A6V6Z972"/>